<name>A0ABV7KZE5_9PROT</name>
<comment type="caution">
    <text evidence="2">The sequence shown here is derived from an EMBL/GenBank/DDBJ whole genome shotgun (WGS) entry which is preliminary data.</text>
</comment>
<feature type="region of interest" description="Disordered" evidence="1">
    <location>
        <begin position="93"/>
        <end position="114"/>
    </location>
</feature>
<protein>
    <submittedName>
        <fullName evidence="2">NADH:ubiquinone oxidoreductase subunit NDUFA12</fullName>
    </submittedName>
</protein>
<dbReference type="EMBL" id="JBHRTR010000023">
    <property type="protein sequence ID" value="MFC3227519.1"/>
    <property type="molecule type" value="Genomic_DNA"/>
</dbReference>
<dbReference type="PANTHER" id="PTHR12910:SF2">
    <property type="entry name" value="NADH DEHYDROGENASE [UBIQUINONE] 1 ALPHA SUBCOMPLEX SUBUNIT 12"/>
    <property type="match status" value="1"/>
</dbReference>
<keyword evidence="3" id="KW-1185">Reference proteome</keyword>
<evidence type="ECO:0000313" key="3">
    <source>
        <dbReference type="Proteomes" id="UP001595528"/>
    </source>
</evidence>
<dbReference type="Proteomes" id="UP001595528">
    <property type="component" value="Unassembled WGS sequence"/>
</dbReference>
<gene>
    <name evidence="2" type="ORF">ACFOGJ_09775</name>
</gene>
<sequence>MATIGTRLFTMFHGEQVGEDRFGNRYYRHKTDPTRRWVLYKGVPEGSKVPPEWHAWLVGTLKETPPKDMPRRVWEKEHLPNLTGTELAYRPPGAVSHGGLRAKATGDYDAWTPE</sequence>
<dbReference type="RefSeq" id="WP_379899733.1">
    <property type="nucleotide sequence ID" value="NZ_JBHRTR010000023.1"/>
</dbReference>
<accession>A0ABV7KZE5</accession>
<dbReference type="NCBIfam" id="NF006040">
    <property type="entry name" value="PRK08183.1"/>
    <property type="match status" value="1"/>
</dbReference>
<organism evidence="2 3">
    <name type="scientific">Marinibaculum pumilum</name>
    <dbReference type="NCBI Taxonomy" id="1766165"/>
    <lineage>
        <taxon>Bacteria</taxon>
        <taxon>Pseudomonadati</taxon>
        <taxon>Pseudomonadota</taxon>
        <taxon>Alphaproteobacteria</taxon>
        <taxon>Rhodospirillales</taxon>
        <taxon>Rhodospirillaceae</taxon>
        <taxon>Marinibaculum</taxon>
    </lineage>
</organism>
<evidence type="ECO:0000313" key="2">
    <source>
        <dbReference type="EMBL" id="MFC3227519.1"/>
    </source>
</evidence>
<reference evidence="3" key="1">
    <citation type="journal article" date="2019" name="Int. J. Syst. Evol. Microbiol.">
        <title>The Global Catalogue of Microorganisms (GCM) 10K type strain sequencing project: providing services to taxonomists for standard genome sequencing and annotation.</title>
        <authorList>
            <consortium name="The Broad Institute Genomics Platform"/>
            <consortium name="The Broad Institute Genome Sequencing Center for Infectious Disease"/>
            <person name="Wu L."/>
            <person name="Ma J."/>
        </authorList>
    </citation>
    <scope>NUCLEOTIDE SEQUENCE [LARGE SCALE GENOMIC DNA]</scope>
    <source>
        <strain evidence="3">KCTC 42964</strain>
    </source>
</reference>
<evidence type="ECO:0000256" key="1">
    <source>
        <dbReference type="SAM" id="MobiDB-lite"/>
    </source>
</evidence>
<dbReference type="PANTHER" id="PTHR12910">
    <property type="entry name" value="NADH-UBIQUINONE OXIDOREDUCTASE SUBUNIT B17.2"/>
    <property type="match status" value="1"/>
</dbReference>
<dbReference type="Pfam" id="PF05071">
    <property type="entry name" value="NDUFA12"/>
    <property type="match status" value="1"/>
</dbReference>
<proteinExistence type="predicted"/>
<dbReference type="InterPro" id="IPR007763">
    <property type="entry name" value="NDUFA12"/>
</dbReference>